<keyword evidence="3 6" id="KW-1133">Transmembrane helix</keyword>
<gene>
    <name evidence="8" type="ORF">PHISCL_06139</name>
</gene>
<organism evidence="8 9">
    <name type="scientific">Aspergillus sclerotialis</name>
    <dbReference type="NCBI Taxonomy" id="2070753"/>
    <lineage>
        <taxon>Eukaryota</taxon>
        <taxon>Fungi</taxon>
        <taxon>Dikarya</taxon>
        <taxon>Ascomycota</taxon>
        <taxon>Pezizomycotina</taxon>
        <taxon>Eurotiomycetes</taxon>
        <taxon>Eurotiomycetidae</taxon>
        <taxon>Eurotiales</taxon>
        <taxon>Aspergillaceae</taxon>
        <taxon>Aspergillus</taxon>
        <taxon>Aspergillus subgen. Polypaecilum</taxon>
    </lineage>
</organism>
<keyword evidence="4 6" id="KW-0472">Membrane</keyword>
<sequence length="351" mass="39251">MTFFNETTIYASSIVFLILDPLFIIARFYFRWRTKSIGIDDWLCIPAMIFGAGMQVLMIIGAAWGVLASFLSADGTMSLKGAYAWQSGMFDVCFTLVEPMALASIKLSLLFFYRRLFIDQVVHYIIWILVGIVVAWSLAMPIVYMIFCSNRIRTHFQSDCYYSIDSRHSMEKAYTTVDTAIDFAILIIPVPLIVPMLVPWRRKLAILCPLLVGSLAIAFAVLRMIVIYEVFGPLDPVLIQWLPSCAIGIGQIAICLPMLGPGILRHFHRVLVRIWDSKIRNQEPAPQCVGELGPISNAAKKGQEDTLGSVNTQNLEAYAMGRIHADKERGMTVSSVSKDISIETGTARSSY</sequence>
<feature type="transmembrane region" description="Helical" evidence="6">
    <location>
        <begin position="238"/>
        <end position="259"/>
    </location>
</feature>
<evidence type="ECO:0000313" key="8">
    <source>
        <dbReference type="EMBL" id="RJE21535.1"/>
    </source>
</evidence>
<evidence type="ECO:0000313" key="9">
    <source>
        <dbReference type="Proteomes" id="UP000266188"/>
    </source>
</evidence>
<evidence type="ECO:0000259" key="7">
    <source>
        <dbReference type="Pfam" id="PF20684"/>
    </source>
</evidence>
<dbReference type="Proteomes" id="UP000266188">
    <property type="component" value="Unassembled WGS sequence"/>
</dbReference>
<feature type="transmembrane region" description="Helical" evidence="6">
    <location>
        <begin position="42"/>
        <end position="67"/>
    </location>
</feature>
<accession>A0A3A2ZU67</accession>
<dbReference type="OrthoDB" id="5393606at2759"/>
<dbReference type="InterPro" id="IPR049326">
    <property type="entry name" value="Rhodopsin_dom_fungi"/>
</dbReference>
<dbReference type="InterPro" id="IPR052337">
    <property type="entry name" value="SAT4-like"/>
</dbReference>
<evidence type="ECO:0000256" key="6">
    <source>
        <dbReference type="SAM" id="Phobius"/>
    </source>
</evidence>
<name>A0A3A2ZU67_9EURO</name>
<reference evidence="9" key="1">
    <citation type="submission" date="2017-02" db="EMBL/GenBank/DDBJ databases">
        <authorList>
            <person name="Tafer H."/>
            <person name="Lopandic K."/>
        </authorList>
    </citation>
    <scope>NUCLEOTIDE SEQUENCE [LARGE SCALE GENOMIC DNA]</scope>
    <source>
        <strain evidence="9">CBS 366.77</strain>
    </source>
</reference>
<feature type="transmembrane region" description="Helical" evidence="6">
    <location>
        <begin position="180"/>
        <end position="198"/>
    </location>
</feature>
<feature type="transmembrane region" description="Helical" evidence="6">
    <location>
        <begin position="12"/>
        <end position="30"/>
    </location>
</feature>
<dbReference type="PANTHER" id="PTHR33048:SF157">
    <property type="entry name" value="INTEGRAL MEMBRANE PROTEIN"/>
    <property type="match status" value="1"/>
</dbReference>
<dbReference type="AlphaFoldDB" id="A0A3A2ZU67"/>
<evidence type="ECO:0000256" key="4">
    <source>
        <dbReference type="ARBA" id="ARBA00023136"/>
    </source>
</evidence>
<comment type="similarity">
    <text evidence="5">Belongs to the SAT4 family.</text>
</comment>
<comment type="subcellular location">
    <subcellularLocation>
        <location evidence="1">Membrane</location>
        <topology evidence="1">Multi-pass membrane protein</topology>
    </subcellularLocation>
</comment>
<dbReference type="STRING" id="2070753.A0A3A2ZU67"/>
<feature type="transmembrane region" description="Helical" evidence="6">
    <location>
        <begin position="124"/>
        <end position="147"/>
    </location>
</feature>
<feature type="transmembrane region" description="Helical" evidence="6">
    <location>
        <begin position="205"/>
        <end position="226"/>
    </location>
</feature>
<evidence type="ECO:0000256" key="2">
    <source>
        <dbReference type="ARBA" id="ARBA00022692"/>
    </source>
</evidence>
<proteinExistence type="inferred from homology"/>
<evidence type="ECO:0000256" key="3">
    <source>
        <dbReference type="ARBA" id="ARBA00022989"/>
    </source>
</evidence>
<dbReference type="PANTHER" id="PTHR33048">
    <property type="entry name" value="PTH11-LIKE INTEGRAL MEMBRANE PROTEIN (AFU_ORTHOLOGUE AFUA_5G11245)"/>
    <property type="match status" value="1"/>
</dbReference>
<protein>
    <recommendedName>
        <fullName evidence="7">Rhodopsin domain-containing protein</fullName>
    </recommendedName>
</protein>
<comment type="caution">
    <text evidence="8">The sequence shown here is derived from an EMBL/GenBank/DDBJ whole genome shotgun (WGS) entry which is preliminary data.</text>
</comment>
<dbReference type="EMBL" id="MVGC01000222">
    <property type="protein sequence ID" value="RJE21535.1"/>
    <property type="molecule type" value="Genomic_DNA"/>
</dbReference>
<evidence type="ECO:0000256" key="1">
    <source>
        <dbReference type="ARBA" id="ARBA00004141"/>
    </source>
</evidence>
<feature type="domain" description="Rhodopsin" evidence="7">
    <location>
        <begin position="26"/>
        <end position="261"/>
    </location>
</feature>
<evidence type="ECO:0000256" key="5">
    <source>
        <dbReference type="ARBA" id="ARBA00038359"/>
    </source>
</evidence>
<keyword evidence="2 6" id="KW-0812">Transmembrane</keyword>
<keyword evidence="9" id="KW-1185">Reference proteome</keyword>
<feature type="transmembrane region" description="Helical" evidence="6">
    <location>
        <begin position="87"/>
        <end position="112"/>
    </location>
</feature>
<dbReference type="GO" id="GO:0016020">
    <property type="term" value="C:membrane"/>
    <property type="evidence" value="ECO:0007669"/>
    <property type="project" value="UniProtKB-SubCell"/>
</dbReference>
<dbReference type="Pfam" id="PF20684">
    <property type="entry name" value="Fung_rhodopsin"/>
    <property type="match status" value="1"/>
</dbReference>